<feature type="compositionally biased region" description="Basic and acidic residues" evidence="1">
    <location>
        <begin position="1015"/>
        <end position="1024"/>
    </location>
</feature>
<accession>A0A197KGE9</accession>
<evidence type="ECO:0000313" key="3">
    <source>
        <dbReference type="EMBL" id="OAQ36600.1"/>
    </source>
</evidence>
<feature type="compositionally biased region" description="Polar residues" evidence="1">
    <location>
        <begin position="662"/>
        <end position="679"/>
    </location>
</feature>
<reference evidence="3 4" key="1">
    <citation type="submission" date="2016-05" db="EMBL/GenBank/DDBJ databases">
        <title>Genome sequencing reveals origins of a unique bacterial endosymbiosis in the earliest lineages of terrestrial Fungi.</title>
        <authorList>
            <consortium name="DOE Joint Genome Institute"/>
            <person name="Uehling J."/>
            <person name="Gryganskyi A."/>
            <person name="Hameed K."/>
            <person name="Tschaplinski T."/>
            <person name="Misztal P."/>
            <person name="Wu S."/>
            <person name="Desiro A."/>
            <person name="Vande Pol N."/>
            <person name="Du Z.-Y."/>
            <person name="Zienkiewicz A."/>
            <person name="Zienkiewicz K."/>
            <person name="Morin E."/>
            <person name="Tisserant E."/>
            <person name="Splivallo R."/>
            <person name="Hainaut M."/>
            <person name="Henrissat B."/>
            <person name="Ohm R."/>
            <person name="Kuo A."/>
            <person name="Yan J."/>
            <person name="Lipzen A."/>
            <person name="Nolan M."/>
            <person name="Labutti K."/>
            <person name="Barry K."/>
            <person name="Goldstein A."/>
            <person name="Labbe J."/>
            <person name="Schadt C."/>
            <person name="Tuskan G."/>
            <person name="Grigoriev I."/>
            <person name="Martin F."/>
            <person name="Vilgalys R."/>
            <person name="Bonito G."/>
        </authorList>
    </citation>
    <scope>NUCLEOTIDE SEQUENCE [LARGE SCALE GENOMIC DNA]</scope>
    <source>
        <strain evidence="3 4">AG-77</strain>
    </source>
</reference>
<dbReference type="GO" id="GO:0005737">
    <property type="term" value="C:cytoplasm"/>
    <property type="evidence" value="ECO:0007669"/>
    <property type="project" value="UniProtKB-ARBA"/>
</dbReference>
<dbReference type="Proteomes" id="UP000078512">
    <property type="component" value="Unassembled WGS sequence"/>
</dbReference>
<organism evidence="3 4">
    <name type="scientific">Linnemannia elongata AG-77</name>
    <dbReference type="NCBI Taxonomy" id="1314771"/>
    <lineage>
        <taxon>Eukaryota</taxon>
        <taxon>Fungi</taxon>
        <taxon>Fungi incertae sedis</taxon>
        <taxon>Mucoromycota</taxon>
        <taxon>Mortierellomycotina</taxon>
        <taxon>Mortierellomycetes</taxon>
        <taxon>Mortierellales</taxon>
        <taxon>Mortierellaceae</taxon>
        <taxon>Linnemannia</taxon>
    </lineage>
</organism>
<feature type="region of interest" description="Disordered" evidence="1">
    <location>
        <begin position="333"/>
        <end position="419"/>
    </location>
</feature>
<dbReference type="OrthoDB" id="196858at2759"/>
<feature type="region of interest" description="Disordered" evidence="1">
    <location>
        <begin position="1269"/>
        <end position="1288"/>
    </location>
</feature>
<dbReference type="PROSITE" id="PS50848">
    <property type="entry name" value="START"/>
    <property type="match status" value="2"/>
</dbReference>
<feature type="region of interest" description="Disordered" evidence="1">
    <location>
        <begin position="1231"/>
        <end position="1252"/>
    </location>
</feature>
<feature type="domain" description="START" evidence="2">
    <location>
        <begin position="710"/>
        <end position="899"/>
    </location>
</feature>
<feature type="region of interest" description="Disordered" evidence="1">
    <location>
        <begin position="458"/>
        <end position="505"/>
    </location>
</feature>
<gene>
    <name evidence="3" type="ORF">K457DRAFT_119950</name>
</gene>
<dbReference type="SUPFAM" id="SSF55961">
    <property type="entry name" value="Bet v1-like"/>
    <property type="match status" value="2"/>
</dbReference>
<dbReference type="InterPro" id="IPR002913">
    <property type="entry name" value="START_lipid-bd_dom"/>
</dbReference>
<dbReference type="EMBL" id="KV442011">
    <property type="protein sequence ID" value="OAQ36600.1"/>
    <property type="molecule type" value="Genomic_DNA"/>
</dbReference>
<evidence type="ECO:0000259" key="2">
    <source>
        <dbReference type="PROSITE" id="PS50848"/>
    </source>
</evidence>
<evidence type="ECO:0000313" key="4">
    <source>
        <dbReference type="Proteomes" id="UP000078512"/>
    </source>
</evidence>
<dbReference type="GO" id="GO:0008289">
    <property type="term" value="F:lipid binding"/>
    <property type="evidence" value="ECO:0007669"/>
    <property type="project" value="InterPro"/>
</dbReference>
<feature type="region of interest" description="Disordered" evidence="1">
    <location>
        <begin position="565"/>
        <end position="625"/>
    </location>
</feature>
<feature type="compositionally biased region" description="Acidic residues" evidence="1">
    <location>
        <begin position="386"/>
        <end position="396"/>
    </location>
</feature>
<feature type="region of interest" description="Disordered" evidence="1">
    <location>
        <begin position="656"/>
        <end position="694"/>
    </location>
</feature>
<dbReference type="PANTHER" id="PTHR19308">
    <property type="entry name" value="PHOSPHATIDYLCHOLINE TRANSFER PROTEIN"/>
    <property type="match status" value="1"/>
</dbReference>
<feature type="compositionally biased region" description="Low complexity" evidence="1">
    <location>
        <begin position="1294"/>
        <end position="1308"/>
    </location>
</feature>
<dbReference type="InterPro" id="IPR023393">
    <property type="entry name" value="START-like_dom_sf"/>
</dbReference>
<feature type="region of interest" description="Disordered" evidence="1">
    <location>
        <begin position="1015"/>
        <end position="1123"/>
    </location>
</feature>
<dbReference type="CDD" id="cd00177">
    <property type="entry name" value="START"/>
    <property type="match status" value="2"/>
</dbReference>
<dbReference type="Gene3D" id="3.30.530.20">
    <property type="match status" value="2"/>
</dbReference>
<feature type="compositionally biased region" description="Basic and acidic residues" evidence="1">
    <location>
        <begin position="1044"/>
        <end position="1058"/>
    </location>
</feature>
<feature type="region of interest" description="Disordered" evidence="1">
    <location>
        <begin position="36"/>
        <end position="82"/>
    </location>
</feature>
<dbReference type="PANTHER" id="PTHR19308:SF14">
    <property type="entry name" value="START DOMAIN-CONTAINING PROTEIN"/>
    <property type="match status" value="1"/>
</dbReference>
<dbReference type="Pfam" id="PF01852">
    <property type="entry name" value="START"/>
    <property type="match status" value="2"/>
</dbReference>
<keyword evidence="4" id="KW-1185">Reference proteome</keyword>
<name>A0A197KGE9_9FUNG</name>
<dbReference type="STRING" id="1314771.A0A197KGE9"/>
<dbReference type="SMART" id="SM00234">
    <property type="entry name" value="START"/>
    <property type="match status" value="1"/>
</dbReference>
<feature type="compositionally biased region" description="Polar residues" evidence="1">
    <location>
        <begin position="573"/>
        <end position="591"/>
    </location>
</feature>
<proteinExistence type="predicted"/>
<feature type="compositionally biased region" description="Low complexity" evidence="1">
    <location>
        <begin position="613"/>
        <end position="623"/>
    </location>
</feature>
<evidence type="ECO:0000256" key="1">
    <source>
        <dbReference type="SAM" id="MobiDB-lite"/>
    </source>
</evidence>
<dbReference type="InterPro" id="IPR051213">
    <property type="entry name" value="START_lipid_transfer"/>
</dbReference>
<protein>
    <recommendedName>
        <fullName evidence="2">START domain-containing protein</fullName>
    </recommendedName>
</protein>
<feature type="region of interest" description="Disordered" evidence="1">
    <location>
        <begin position="1294"/>
        <end position="1329"/>
    </location>
</feature>
<feature type="compositionally biased region" description="Low complexity" evidence="1">
    <location>
        <begin position="40"/>
        <end position="82"/>
    </location>
</feature>
<feature type="compositionally biased region" description="Polar residues" evidence="1">
    <location>
        <begin position="1069"/>
        <end position="1084"/>
    </location>
</feature>
<sequence length="1494" mass="162752">MFSLKKKKTKGIQGGSFAHDIHSDEPIEWLEQHHKKTMGHSTTHANHNHNNSFPTQQQQQHSKQQHSSQQQQQQHSQEPSIQQLTLSSSGFEYPLSGDESDNHHNQMEHLRSQFYTPDPQKRTKEYHMEQSMQAIEHLKVASRPDGWKKIDRHKSGCTVYQSTTATTIPSHGDHKYPAFKGEHVIHGHKAQDVFAIVGVRKLWDDWYDELSCVETYDDATNLMYMVMKGTLSSKTRDVSMVERTEIERDGTIYFAACSVDSTKIPRIPGKHRAEIFLAGWIIQPLPSNPPITKVTYVIQTDLLNRLPKFIAKRSLAKRALVATVIETYLKKNGSPSTTVATTTTRPRSLSEPLKLDHFLIPPDSDDEDLGSGSTFPTPIHNANHADDEEEEESTEDEAPRRQQPFYQAAPTSKSPAATARSSLMSNSLFSQEFIDSNPFLGESSALFGDSLPFGKDSTFESTAKKQQGKIEAPATPSKPAVSKPIVSKPVTSKPDVQEKTREPVPVTRTTLSPDTAARKSHQSKRMSIPVVQPKSEARMKGYNGSSNSLLPEHSELMPMPMILPTTPPLTPTASITSKDVTSDSDAAQTPQVKVVPRSPKNSTPPPEAIDTVSSRPSSMAMSSFGMKSPSAMMEARRHSAMMGRGTAFVPRHSHAVPIRGNPNVSLQSLIRPSGPTSNSIKRHSAAPSLDSNRSLTSFPPTMILPHRHSETARKALAMFKVLASSPEDRWRAISSENGFKSYSRVISGAGLPMLRSEGTITGGWTVEQINAVIESSGCRTTWDERFENLSIAETFNHNEYLFHVTLKGVGSITGRDLAGVTIVDRDPMTSALYNVSTSVLDPTIPEDPGRIRAMLELSGWSLRPTFDGQGNTVSVNVTFVVQVDIRGTLPSSVVKTMTASMTTAVPRLNQFINKTGYPPFASHISGTRLLDTFDPTTGFYELCYKAAPGWTEIRVGRKVYKEGYDFFIKPDDPSVRVELAPDFGGVRIWTTLDHEGQSIIAQVSRKGMNNIELPVPKEEARQDAEVQTAEDFTIKSEPINNFDHNGHDQNEVERESRQTTHVSRKRRSASYSAITSVSGSSARPDSQASQSSERSRSRGRTPRQIVTLPAGTPLPPLPRRSSSLSRYSIPIDAYLPGPDAPPVPTNTAALEAGVRSSTASGLELVISPIDSPRPMPDSPTILEPPVQIESKLVSAAARESVYEPPTVLTTAAAAAVGVPKVETKVEAKVKDEAKVDAVSDETTDRSLSAPVTTVATPKPVEVISLASLSSPAASPVPSSTPAFSPRSSSLTAASTASSAASSPTASGSGFQPSSRLKHSTSIASIGGASSGSKRREVRVTFSLDTIDKSDDIDTAQLAATSSPLDNLTKLNSDKESVAVHNVVSQSGSIESQDCQEYESDEAEFVEARDSLSDDEMEFALVLTSIGAWPSASSSSWATKQVVQKEKQEEMVMASLQAVERGFRQFVLGSSVQAKAAIVFLLLVYYAGRLSSIIA</sequence>
<feature type="compositionally biased region" description="Low complexity" evidence="1">
    <location>
        <begin position="408"/>
        <end position="419"/>
    </location>
</feature>
<feature type="domain" description="START" evidence="2">
    <location>
        <begin position="200"/>
        <end position="316"/>
    </location>
</feature>